<dbReference type="STRING" id="669874.A0A1E4TUX1"/>
<feature type="compositionally biased region" description="Acidic residues" evidence="3">
    <location>
        <begin position="253"/>
        <end position="262"/>
    </location>
</feature>
<feature type="compositionally biased region" description="Acidic residues" evidence="3">
    <location>
        <begin position="197"/>
        <end position="221"/>
    </location>
</feature>
<dbReference type="AlphaFoldDB" id="A0A1E4TUX1"/>
<evidence type="ECO:0008006" key="8">
    <source>
        <dbReference type="Google" id="ProtNLM"/>
    </source>
</evidence>
<dbReference type="CDD" id="cd00590">
    <property type="entry name" value="RRM_SF"/>
    <property type="match status" value="1"/>
</dbReference>
<dbReference type="Pfam" id="PF02136">
    <property type="entry name" value="NTF2"/>
    <property type="match status" value="1"/>
</dbReference>
<feature type="compositionally biased region" description="Basic and acidic residues" evidence="3">
    <location>
        <begin position="359"/>
        <end position="378"/>
    </location>
</feature>
<feature type="domain" description="RRM" evidence="4">
    <location>
        <begin position="448"/>
        <end position="525"/>
    </location>
</feature>
<evidence type="ECO:0000313" key="7">
    <source>
        <dbReference type="Proteomes" id="UP000094236"/>
    </source>
</evidence>
<feature type="compositionally biased region" description="Polar residues" evidence="3">
    <location>
        <begin position="290"/>
        <end position="301"/>
    </location>
</feature>
<dbReference type="Gene3D" id="3.30.70.330">
    <property type="match status" value="1"/>
</dbReference>
<protein>
    <recommendedName>
        <fullName evidence="8">NTF2 domain-containing protein</fullName>
    </recommendedName>
</protein>
<gene>
    <name evidence="6" type="ORF">PACTADRAFT_3232</name>
</gene>
<feature type="compositionally biased region" description="Low complexity" evidence="3">
    <location>
        <begin position="404"/>
        <end position="429"/>
    </location>
</feature>
<dbReference type="SMART" id="SM00360">
    <property type="entry name" value="RRM"/>
    <property type="match status" value="1"/>
</dbReference>
<evidence type="ECO:0000256" key="1">
    <source>
        <dbReference type="ARBA" id="ARBA00022884"/>
    </source>
</evidence>
<dbReference type="InterPro" id="IPR000504">
    <property type="entry name" value="RRM_dom"/>
</dbReference>
<dbReference type="GO" id="GO:0003729">
    <property type="term" value="F:mRNA binding"/>
    <property type="evidence" value="ECO:0007669"/>
    <property type="project" value="TreeGrafter"/>
</dbReference>
<dbReference type="EMBL" id="KV454014">
    <property type="protein sequence ID" value="ODV95534.1"/>
    <property type="molecule type" value="Genomic_DNA"/>
</dbReference>
<keyword evidence="7" id="KW-1185">Reference proteome</keyword>
<reference evidence="7" key="1">
    <citation type="submission" date="2016-05" db="EMBL/GenBank/DDBJ databases">
        <title>Comparative genomics of biotechnologically important yeasts.</title>
        <authorList>
            <consortium name="DOE Joint Genome Institute"/>
            <person name="Riley R."/>
            <person name="Haridas S."/>
            <person name="Wolfe K.H."/>
            <person name="Lopes M.R."/>
            <person name="Hittinger C.T."/>
            <person name="Goker M."/>
            <person name="Salamov A."/>
            <person name="Wisecaver J."/>
            <person name="Long T.M."/>
            <person name="Aerts A.L."/>
            <person name="Barry K."/>
            <person name="Choi C."/>
            <person name="Clum A."/>
            <person name="Coughlan A.Y."/>
            <person name="Deshpande S."/>
            <person name="Douglass A.P."/>
            <person name="Hanson S.J."/>
            <person name="Klenk H.-P."/>
            <person name="Labutti K."/>
            <person name="Lapidus A."/>
            <person name="Lindquist E."/>
            <person name="Lipzen A."/>
            <person name="Meier-Kolthoff J.P."/>
            <person name="Ohm R.A."/>
            <person name="Otillar R.P."/>
            <person name="Pangilinan J."/>
            <person name="Peng Y."/>
            <person name="Rokas A."/>
            <person name="Rosa C.A."/>
            <person name="Scheuner C."/>
            <person name="Sibirny A.A."/>
            <person name="Slot J.C."/>
            <person name="Stielow J.B."/>
            <person name="Sun H."/>
            <person name="Kurtzman C.P."/>
            <person name="Blackwell M."/>
            <person name="Grigoriev I.V."/>
            <person name="Jeffries T.W."/>
        </authorList>
    </citation>
    <scope>NUCLEOTIDE SEQUENCE [LARGE SCALE GENOMIC DNA]</scope>
    <source>
        <strain evidence="7">NRRL Y-2460</strain>
    </source>
</reference>
<dbReference type="InterPro" id="IPR018222">
    <property type="entry name" value="Nuclear_transport_factor_2_euk"/>
</dbReference>
<dbReference type="SUPFAM" id="SSF54928">
    <property type="entry name" value="RNA-binding domain, RBD"/>
    <property type="match status" value="1"/>
</dbReference>
<dbReference type="InterPro" id="IPR032710">
    <property type="entry name" value="NTF2-like_dom_sf"/>
</dbReference>
<dbReference type="InterPro" id="IPR035979">
    <property type="entry name" value="RBD_domain_sf"/>
</dbReference>
<feature type="compositionally biased region" description="Polar residues" evidence="3">
    <location>
        <begin position="266"/>
        <end position="283"/>
    </location>
</feature>
<keyword evidence="1 2" id="KW-0694">RNA-binding</keyword>
<feature type="region of interest" description="Disordered" evidence="3">
    <location>
        <begin position="1"/>
        <end position="34"/>
    </location>
</feature>
<name>A0A1E4TUX1_PACTA</name>
<feature type="domain" description="NTF2" evidence="5">
    <location>
        <begin position="40"/>
        <end position="188"/>
    </location>
</feature>
<feature type="compositionally biased region" description="Basic and acidic residues" evidence="3">
    <location>
        <begin position="222"/>
        <end position="252"/>
    </location>
</feature>
<dbReference type="InterPro" id="IPR002075">
    <property type="entry name" value="NTF2_dom"/>
</dbReference>
<dbReference type="InterPro" id="IPR012677">
    <property type="entry name" value="Nucleotide-bd_a/b_plait_sf"/>
</dbReference>
<dbReference type="GO" id="GO:1990861">
    <property type="term" value="C:Ubp3-Bre5 deubiquitination complex"/>
    <property type="evidence" value="ECO:0007669"/>
    <property type="project" value="TreeGrafter"/>
</dbReference>
<evidence type="ECO:0000259" key="5">
    <source>
        <dbReference type="PROSITE" id="PS50177"/>
    </source>
</evidence>
<accession>A0A1E4TUX1</accession>
<dbReference type="PANTHER" id="PTHR10693:SF20">
    <property type="entry name" value="AT27578P"/>
    <property type="match status" value="1"/>
</dbReference>
<feature type="compositionally biased region" description="Polar residues" evidence="3">
    <location>
        <begin position="381"/>
        <end position="390"/>
    </location>
</feature>
<dbReference type="Proteomes" id="UP000094236">
    <property type="component" value="Unassembled WGS sequence"/>
</dbReference>
<dbReference type="OrthoDB" id="339151at2759"/>
<proteinExistence type="predicted"/>
<evidence type="ECO:0000313" key="6">
    <source>
        <dbReference type="EMBL" id="ODV95534.1"/>
    </source>
</evidence>
<evidence type="ECO:0000256" key="2">
    <source>
        <dbReference type="PROSITE-ProRule" id="PRU00176"/>
    </source>
</evidence>
<feature type="region of interest" description="Disordered" evidence="3">
    <location>
        <begin position="197"/>
        <end position="442"/>
    </location>
</feature>
<organism evidence="6 7">
    <name type="scientific">Pachysolen tannophilus NRRL Y-2460</name>
    <dbReference type="NCBI Taxonomy" id="669874"/>
    <lineage>
        <taxon>Eukaryota</taxon>
        <taxon>Fungi</taxon>
        <taxon>Dikarya</taxon>
        <taxon>Ascomycota</taxon>
        <taxon>Saccharomycotina</taxon>
        <taxon>Pichiomycetes</taxon>
        <taxon>Pachysolenaceae</taxon>
        <taxon>Pachysolen</taxon>
    </lineage>
</organism>
<dbReference type="SUPFAM" id="SSF54427">
    <property type="entry name" value="NTF2-like"/>
    <property type="match status" value="1"/>
</dbReference>
<feature type="compositionally biased region" description="Pro residues" evidence="3">
    <location>
        <begin position="1"/>
        <end position="11"/>
    </location>
</feature>
<evidence type="ECO:0000259" key="4">
    <source>
        <dbReference type="PROSITE" id="PS50102"/>
    </source>
</evidence>
<dbReference type="GO" id="GO:0005829">
    <property type="term" value="C:cytosol"/>
    <property type="evidence" value="ECO:0007669"/>
    <property type="project" value="TreeGrafter"/>
</dbReference>
<dbReference type="PROSITE" id="PS50177">
    <property type="entry name" value="NTF2_DOMAIN"/>
    <property type="match status" value="1"/>
</dbReference>
<sequence>MTVSDQPPPSPTSLKSKSSSVSLSSSPIQQQSTDDHVRQVGVALVQIYYTRLNSSFDTINQLYSKNASITHQDPFNSNSASLIVGNENIKKFFQTKSRLQGCKVKISSIDIQRTINDSILIVCVGELAFDESQLLFKNGSNGNNLSNGEVKNINYISPAYRFIQNFLVTKTFAKGNEVYDISNDILKFIPDIDDDFGQEQDEEEEEEEEEELAQEIEEDEKKEEKEEVHIEAKPQADSKQQEAAQEIEKEKEKEEEEEEEGEQAATVSELTTSNAEEVFSNNGGDALESKATTPEVQANGTEEQKDFVAVSEVSQPARPLKPLSWAAKAAKAAPAPSAGAGGAASAAGSSESGTGTGGAHEKASSLAKRSESVDENHHQQQHAGSKQAQGKNSKNKKSKSKETSPLPNQNQTPNQQSSSSSSPANASAAKATKLQKKKYTNKNNEDVYPIYIRGIVPGQDNDSQLQKNLEKKFGKIRSCKISDHIALVDFVKEESQEKAIKLGIFKINGHELKLEPRLQKGSRKN</sequence>
<dbReference type="GO" id="GO:1990904">
    <property type="term" value="C:ribonucleoprotein complex"/>
    <property type="evidence" value="ECO:0007669"/>
    <property type="project" value="TreeGrafter"/>
</dbReference>
<dbReference type="GO" id="GO:0016579">
    <property type="term" value="P:protein deubiquitination"/>
    <property type="evidence" value="ECO:0007669"/>
    <property type="project" value="TreeGrafter"/>
</dbReference>
<dbReference type="InterPro" id="IPR039539">
    <property type="entry name" value="Ras_GTPase_bind_prot"/>
</dbReference>
<feature type="compositionally biased region" description="Low complexity" evidence="3">
    <location>
        <begin position="12"/>
        <end position="32"/>
    </location>
</feature>
<dbReference type="GO" id="GO:0034517">
    <property type="term" value="P:ribophagy"/>
    <property type="evidence" value="ECO:0007669"/>
    <property type="project" value="TreeGrafter"/>
</dbReference>
<dbReference type="PANTHER" id="PTHR10693">
    <property type="entry name" value="RAS GTPASE-ACTIVATING PROTEIN-BINDING PROTEIN"/>
    <property type="match status" value="1"/>
</dbReference>
<dbReference type="Gene3D" id="3.10.450.50">
    <property type="match status" value="1"/>
</dbReference>
<evidence type="ECO:0000256" key="3">
    <source>
        <dbReference type="SAM" id="MobiDB-lite"/>
    </source>
</evidence>
<feature type="compositionally biased region" description="Low complexity" evidence="3">
    <location>
        <begin position="326"/>
        <end position="353"/>
    </location>
</feature>
<dbReference type="PROSITE" id="PS50102">
    <property type="entry name" value="RRM"/>
    <property type="match status" value="1"/>
</dbReference>